<sequence>MTSPALLPADLRIDGDGRRERAGTHDVMAAILSALGHGSPVAGIELPRARRCVLVVIDGMGWHQVGQRLAHARAFVRSAWESARPIPTCAPATTAAAITTLTTGAWPGETNMLGYEVVDPTAGPFSLITFRARGTQRVLPVEGWNPQPSAFATAAELGVRSIGVVPPKFAGSGLTLQALGGLELRYARSLDERVHLAALACREAALTYLYVEHLDHVGHHAGWDSPDWLAQLDEIDRALATLAARLPAETLLVVTSDHGMINPDSHAIYDLADSPLARDDVMLGGEPRALHVHVRGGDSEEIAERWRIELGEHADIVRACDLAPYVGPIARADLIGDFWVWSRERASVVDSRVHTASARAMKGIHGSLTPEEIEVPLLVELS</sequence>
<comment type="caution">
    <text evidence="1">The sequence shown here is derived from an EMBL/GenBank/DDBJ whole genome shotgun (WGS) entry which is preliminary data.</text>
</comment>
<dbReference type="AlphaFoldDB" id="A0A8I0GC47"/>
<dbReference type="SUPFAM" id="SSF53649">
    <property type="entry name" value="Alkaline phosphatase-like"/>
    <property type="match status" value="1"/>
</dbReference>
<dbReference type="InterPro" id="IPR002591">
    <property type="entry name" value="Phosphodiest/P_Trfase"/>
</dbReference>
<keyword evidence="2" id="KW-1185">Reference proteome</keyword>
<dbReference type="GO" id="GO:0016787">
    <property type="term" value="F:hydrolase activity"/>
    <property type="evidence" value="ECO:0007669"/>
    <property type="project" value="UniProtKB-ARBA"/>
</dbReference>
<name>A0A8I0GC47_9ACTO</name>
<reference evidence="1 2" key="1">
    <citation type="submission" date="2020-08" db="EMBL/GenBank/DDBJ databases">
        <title>Winkia gen. nov., sp. nov., isolated from faeces of the Anser albifrons in China.</title>
        <authorList>
            <person name="Liu Q."/>
        </authorList>
    </citation>
    <scope>NUCLEOTIDE SEQUENCE [LARGE SCALE GENOMIC DNA]</scope>
    <source>
        <strain evidence="1 2">C62</strain>
    </source>
</reference>
<gene>
    <name evidence="1" type="ORF">H8R10_01065</name>
</gene>
<dbReference type="Gene3D" id="3.40.720.10">
    <property type="entry name" value="Alkaline Phosphatase, subunit A"/>
    <property type="match status" value="1"/>
</dbReference>
<dbReference type="EMBL" id="JACRUO010000001">
    <property type="protein sequence ID" value="MBD3688833.1"/>
    <property type="molecule type" value="Genomic_DNA"/>
</dbReference>
<accession>A0A8I0GC47</accession>
<protein>
    <submittedName>
        <fullName evidence="1">Alkaline phosphatase family protein</fullName>
    </submittedName>
</protein>
<dbReference type="PANTHER" id="PTHR10151:SF120">
    <property type="entry name" value="BIS(5'-ADENOSYL)-TRIPHOSPHATASE"/>
    <property type="match status" value="1"/>
</dbReference>
<dbReference type="PANTHER" id="PTHR10151">
    <property type="entry name" value="ECTONUCLEOTIDE PYROPHOSPHATASE/PHOSPHODIESTERASE"/>
    <property type="match status" value="1"/>
</dbReference>
<proteinExistence type="predicted"/>
<evidence type="ECO:0000313" key="1">
    <source>
        <dbReference type="EMBL" id="MBD3688833.1"/>
    </source>
</evidence>
<dbReference type="Pfam" id="PF01663">
    <property type="entry name" value="Phosphodiest"/>
    <property type="match status" value="1"/>
</dbReference>
<dbReference type="RefSeq" id="WP_191070928.1">
    <property type="nucleotide sequence ID" value="NZ_CP060506.1"/>
</dbReference>
<dbReference type="Proteomes" id="UP000627538">
    <property type="component" value="Unassembled WGS sequence"/>
</dbReference>
<evidence type="ECO:0000313" key="2">
    <source>
        <dbReference type="Proteomes" id="UP000627538"/>
    </source>
</evidence>
<organism evidence="1 2">
    <name type="scientific">Nanchangia anserum</name>
    <dbReference type="NCBI Taxonomy" id="2692125"/>
    <lineage>
        <taxon>Bacteria</taxon>
        <taxon>Bacillati</taxon>
        <taxon>Actinomycetota</taxon>
        <taxon>Actinomycetes</taxon>
        <taxon>Actinomycetales</taxon>
        <taxon>Actinomycetaceae</taxon>
        <taxon>Nanchangia</taxon>
    </lineage>
</organism>
<dbReference type="InterPro" id="IPR017850">
    <property type="entry name" value="Alkaline_phosphatase_core_sf"/>
</dbReference>